<organism evidence="1 2">
    <name type="scientific">Marasmius tenuissimus</name>
    <dbReference type="NCBI Taxonomy" id="585030"/>
    <lineage>
        <taxon>Eukaryota</taxon>
        <taxon>Fungi</taxon>
        <taxon>Dikarya</taxon>
        <taxon>Basidiomycota</taxon>
        <taxon>Agaricomycotina</taxon>
        <taxon>Agaricomycetes</taxon>
        <taxon>Agaricomycetidae</taxon>
        <taxon>Agaricales</taxon>
        <taxon>Marasmiineae</taxon>
        <taxon>Marasmiaceae</taxon>
        <taxon>Marasmius</taxon>
    </lineage>
</organism>
<dbReference type="Proteomes" id="UP001437256">
    <property type="component" value="Unassembled WGS sequence"/>
</dbReference>
<name>A0ABR3A596_9AGAR</name>
<protein>
    <submittedName>
        <fullName evidence="1">Uncharacterized protein</fullName>
    </submittedName>
</protein>
<dbReference type="EMBL" id="JBBXMP010000014">
    <property type="protein sequence ID" value="KAL0069135.1"/>
    <property type="molecule type" value="Genomic_DNA"/>
</dbReference>
<sequence>MFLVNLGPGIECGGVLADMTLSRRGLRVVPVRTLLGMDVIPSKRHLLILEAPSSQYAVRTCNLALNFYSHYELSSSFLLTLDINFTAVISPFCLISGQHSLIYKTALNGSTAEDVALTSARSMAGPALTATYIYTHHAYDSYPAWDISSSIFGGSIPSYGKPDTD</sequence>
<proteinExistence type="predicted"/>
<comment type="caution">
    <text evidence="1">The sequence shown here is derived from an EMBL/GenBank/DDBJ whole genome shotgun (WGS) entry which is preliminary data.</text>
</comment>
<keyword evidence="2" id="KW-1185">Reference proteome</keyword>
<gene>
    <name evidence="1" type="ORF">AAF712_003821</name>
</gene>
<accession>A0ABR3A596</accession>
<evidence type="ECO:0000313" key="1">
    <source>
        <dbReference type="EMBL" id="KAL0069135.1"/>
    </source>
</evidence>
<reference evidence="1 2" key="1">
    <citation type="submission" date="2024-05" db="EMBL/GenBank/DDBJ databases">
        <title>A draft genome resource for the thread blight pathogen Marasmius tenuissimus strain MS-2.</title>
        <authorList>
            <person name="Yulfo-Soto G.E."/>
            <person name="Baruah I.K."/>
            <person name="Amoako-Attah I."/>
            <person name="Bukari Y."/>
            <person name="Meinhardt L.W."/>
            <person name="Bailey B.A."/>
            <person name="Cohen S.P."/>
        </authorList>
    </citation>
    <scope>NUCLEOTIDE SEQUENCE [LARGE SCALE GENOMIC DNA]</scope>
    <source>
        <strain evidence="1 2">MS-2</strain>
    </source>
</reference>
<evidence type="ECO:0000313" key="2">
    <source>
        <dbReference type="Proteomes" id="UP001437256"/>
    </source>
</evidence>